<name>A0A6J4UFK2_9BACT</name>
<sequence length="575" mass="64961">MPHPASPAASAPRVSVVIPTFRQEPFVRRALDSLLAQRFREWEAIVVDDGSPDSTAAVVQPYLEDQRVSLVRLPGNTGLGHALNTGLDRARGGSVAYLPTDDVWYADHLSTLVACLDAAPSAIFACSGVRHHYNRFALGKIEGEPLQLVQTIHRRTELRWLERSELTTDDLDRMFWTRLRAEGDGVSTGLVTCEWVDHPDQRHKLLRESEGGINTYRSYYAVRQPLRFQSSVGNYQDEVTRYAHYRERPSPVAGADGLKILLVGELAYNADRVLAFEERGHRLFGLWMERPYWYNAVGPLPFGNVEDIPFASWRDEVQRIKPDVIYALLNWQAVPFAHAVLSQNPGIPFVWHYKEGPFINLERGTWRELVELYSRADGGVYSSPEMRDWFATVLPEAVRSRPTLVLDGDLPKRDWFGPTRAPLLSDHDGETHTVVTGRPIGLHPETVAELAAEGIHLHFYGNFTHGQWRGWIERTQTLAPLHLHLHGTVDQERWTEEFSRYDAGWLHSFSSRNGGEIQRADWDDLNYPARMGTLAAAGVPMIQRDNGGSVVATQTLARDRRLGLLWSDAADLVSQ</sequence>
<protein>
    <submittedName>
        <fullName evidence="2">Beta-1,3-glucosyltransferase</fullName>
    </submittedName>
</protein>
<evidence type="ECO:0000313" key="2">
    <source>
        <dbReference type="EMBL" id="CAA9549017.1"/>
    </source>
</evidence>
<evidence type="ECO:0000259" key="1">
    <source>
        <dbReference type="Pfam" id="PF00535"/>
    </source>
</evidence>
<keyword evidence="2" id="KW-0808">Transferase</keyword>
<gene>
    <name evidence="2" type="ORF">AVDCRST_MAG59-1587</name>
</gene>
<dbReference type="GO" id="GO:0016740">
    <property type="term" value="F:transferase activity"/>
    <property type="evidence" value="ECO:0007669"/>
    <property type="project" value="UniProtKB-KW"/>
</dbReference>
<proteinExistence type="predicted"/>
<dbReference type="PANTHER" id="PTHR43685:SF2">
    <property type="entry name" value="GLYCOSYLTRANSFERASE 2-LIKE DOMAIN-CONTAINING PROTEIN"/>
    <property type="match status" value="1"/>
</dbReference>
<accession>A0A6J4UFK2</accession>
<feature type="non-terminal residue" evidence="2">
    <location>
        <position position="575"/>
    </location>
</feature>
<dbReference type="InterPro" id="IPR050834">
    <property type="entry name" value="Glycosyltransf_2"/>
</dbReference>
<dbReference type="Gene3D" id="3.90.550.10">
    <property type="entry name" value="Spore Coat Polysaccharide Biosynthesis Protein SpsA, Chain A"/>
    <property type="match status" value="1"/>
</dbReference>
<dbReference type="AlphaFoldDB" id="A0A6J4UFK2"/>
<organism evidence="2">
    <name type="scientific">uncultured Thermomicrobiales bacterium</name>
    <dbReference type="NCBI Taxonomy" id="1645740"/>
    <lineage>
        <taxon>Bacteria</taxon>
        <taxon>Pseudomonadati</taxon>
        <taxon>Thermomicrobiota</taxon>
        <taxon>Thermomicrobia</taxon>
        <taxon>Thermomicrobiales</taxon>
        <taxon>environmental samples</taxon>
    </lineage>
</organism>
<dbReference type="SUPFAM" id="SSF53756">
    <property type="entry name" value="UDP-Glycosyltransferase/glycogen phosphorylase"/>
    <property type="match status" value="1"/>
</dbReference>
<feature type="domain" description="Glycosyltransferase 2-like" evidence="1">
    <location>
        <begin position="15"/>
        <end position="150"/>
    </location>
</feature>
<dbReference type="PANTHER" id="PTHR43685">
    <property type="entry name" value="GLYCOSYLTRANSFERASE"/>
    <property type="match status" value="1"/>
</dbReference>
<dbReference type="Pfam" id="PF00535">
    <property type="entry name" value="Glycos_transf_2"/>
    <property type="match status" value="1"/>
</dbReference>
<reference evidence="2" key="1">
    <citation type="submission" date="2020-02" db="EMBL/GenBank/DDBJ databases">
        <authorList>
            <person name="Meier V. D."/>
        </authorList>
    </citation>
    <scope>NUCLEOTIDE SEQUENCE</scope>
    <source>
        <strain evidence="2">AVDCRST_MAG59</strain>
    </source>
</reference>
<dbReference type="EMBL" id="CADCWF010000098">
    <property type="protein sequence ID" value="CAA9549017.1"/>
    <property type="molecule type" value="Genomic_DNA"/>
</dbReference>
<dbReference type="InterPro" id="IPR001173">
    <property type="entry name" value="Glyco_trans_2-like"/>
</dbReference>
<dbReference type="SUPFAM" id="SSF53448">
    <property type="entry name" value="Nucleotide-diphospho-sugar transferases"/>
    <property type="match status" value="1"/>
</dbReference>
<dbReference type="CDD" id="cd00761">
    <property type="entry name" value="Glyco_tranf_GTA_type"/>
    <property type="match status" value="1"/>
</dbReference>
<dbReference type="InterPro" id="IPR029044">
    <property type="entry name" value="Nucleotide-diphossugar_trans"/>
</dbReference>